<accession>A0AAE2YS08</accession>
<dbReference type="Pfam" id="PF01300">
    <property type="entry name" value="Sua5_yciO_yrdC"/>
    <property type="match status" value="1"/>
</dbReference>
<keyword evidence="6" id="KW-0819">tRNA processing</keyword>
<evidence type="ECO:0000256" key="3">
    <source>
        <dbReference type="ARBA" id="ARBA00012584"/>
    </source>
</evidence>
<comment type="subcellular location">
    <subcellularLocation>
        <location evidence="1">Cytoplasm</location>
    </subcellularLocation>
</comment>
<feature type="domain" description="YrdC-like" evidence="11">
    <location>
        <begin position="8"/>
        <end position="187"/>
    </location>
</feature>
<dbReference type="Gene3D" id="3.90.870.10">
    <property type="entry name" value="DHBP synthase"/>
    <property type="match status" value="1"/>
</dbReference>
<comment type="caution">
    <text evidence="12">The sequence shown here is derived from an EMBL/GenBank/DDBJ whole genome shotgun (WGS) entry which is preliminary data.</text>
</comment>
<dbReference type="GO" id="GO:0002949">
    <property type="term" value="P:tRNA threonylcarbamoyladenosine modification"/>
    <property type="evidence" value="ECO:0007669"/>
    <property type="project" value="InterPro"/>
</dbReference>
<evidence type="ECO:0000313" key="13">
    <source>
        <dbReference type="Proteomes" id="UP001197378"/>
    </source>
</evidence>
<proteinExistence type="inferred from homology"/>
<comment type="similarity">
    <text evidence="2">Belongs to the SUA5 family.</text>
</comment>
<keyword evidence="7" id="KW-0548">Nucleotidyltransferase</keyword>
<evidence type="ECO:0000313" key="12">
    <source>
        <dbReference type="EMBL" id="MBU2788933.1"/>
    </source>
</evidence>
<dbReference type="HAMAP" id="MF_01852">
    <property type="entry name" value="TsaC"/>
    <property type="match status" value="1"/>
</dbReference>
<dbReference type="InterPro" id="IPR006070">
    <property type="entry name" value="Sua5-like_dom"/>
</dbReference>
<dbReference type="PROSITE" id="PS51163">
    <property type="entry name" value="YRDC"/>
    <property type="match status" value="1"/>
</dbReference>
<dbReference type="EC" id="2.7.7.87" evidence="3"/>
<keyword evidence="8" id="KW-0547">Nucleotide-binding</keyword>
<dbReference type="GO" id="GO:0005737">
    <property type="term" value="C:cytoplasm"/>
    <property type="evidence" value="ECO:0007669"/>
    <property type="project" value="UniProtKB-SubCell"/>
</dbReference>
<keyword evidence="5" id="KW-0808">Transferase</keyword>
<evidence type="ECO:0000256" key="6">
    <source>
        <dbReference type="ARBA" id="ARBA00022694"/>
    </source>
</evidence>
<evidence type="ECO:0000256" key="8">
    <source>
        <dbReference type="ARBA" id="ARBA00022741"/>
    </source>
</evidence>
<dbReference type="GO" id="GO:0003725">
    <property type="term" value="F:double-stranded RNA binding"/>
    <property type="evidence" value="ECO:0007669"/>
    <property type="project" value="InterPro"/>
</dbReference>
<dbReference type="Proteomes" id="UP001197378">
    <property type="component" value="Unassembled WGS sequence"/>
</dbReference>
<dbReference type="AlphaFoldDB" id="A0AAE2YS08"/>
<dbReference type="InterPro" id="IPR017945">
    <property type="entry name" value="DHBP_synth_RibB-like_a/b_dom"/>
</dbReference>
<keyword evidence="13" id="KW-1185">Reference proteome</keyword>
<evidence type="ECO:0000256" key="5">
    <source>
        <dbReference type="ARBA" id="ARBA00022679"/>
    </source>
</evidence>
<evidence type="ECO:0000256" key="4">
    <source>
        <dbReference type="ARBA" id="ARBA00022490"/>
    </source>
</evidence>
<evidence type="ECO:0000256" key="2">
    <source>
        <dbReference type="ARBA" id="ARBA00007663"/>
    </source>
</evidence>
<evidence type="ECO:0000259" key="11">
    <source>
        <dbReference type="PROSITE" id="PS51163"/>
    </source>
</evidence>
<keyword evidence="9" id="KW-0067">ATP-binding</keyword>
<dbReference type="EMBL" id="JAAXYO010000180">
    <property type="protein sequence ID" value="MBU2788933.1"/>
    <property type="molecule type" value="Genomic_DNA"/>
</dbReference>
<name>A0AAE2YS08_9PROT</name>
<comment type="catalytic activity">
    <reaction evidence="10">
        <text>L-threonine + hydrogencarbonate + ATP = L-threonylcarbamoyladenylate + diphosphate + H2O</text>
        <dbReference type="Rhea" id="RHEA:36407"/>
        <dbReference type="ChEBI" id="CHEBI:15377"/>
        <dbReference type="ChEBI" id="CHEBI:17544"/>
        <dbReference type="ChEBI" id="CHEBI:30616"/>
        <dbReference type="ChEBI" id="CHEBI:33019"/>
        <dbReference type="ChEBI" id="CHEBI:57926"/>
        <dbReference type="ChEBI" id="CHEBI:73682"/>
        <dbReference type="EC" id="2.7.7.87"/>
    </reaction>
</comment>
<organism evidence="12 13">
    <name type="scientific">Igneacidithiobacillus copahuensis</name>
    <dbReference type="NCBI Taxonomy" id="2724909"/>
    <lineage>
        <taxon>Bacteria</taxon>
        <taxon>Pseudomonadati</taxon>
        <taxon>Pseudomonadota</taxon>
        <taxon>Acidithiobacillia</taxon>
        <taxon>Acidithiobacillales</taxon>
        <taxon>Acidithiobacillaceae</taxon>
        <taxon>Igneacidithiobacillus</taxon>
    </lineage>
</organism>
<gene>
    <name evidence="12" type="ORF">HFQ13_12100</name>
</gene>
<evidence type="ECO:0000256" key="7">
    <source>
        <dbReference type="ARBA" id="ARBA00022695"/>
    </source>
</evidence>
<dbReference type="GO" id="GO:0000049">
    <property type="term" value="F:tRNA binding"/>
    <property type="evidence" value="ECO:0007669"/>
    <property type="project" value="TreeGrafter"/>
</dbReference>
<dbReference type="GO" id="GO:0005524">
    <property type="term" value="F:ATP binding"/>
    <property type="evidence" value="ECO:0007669"/>
    <property type="project" value="UniProtKB-KW"/>
</dbReference>
<dbReference type="InterPro" id="IPR023535">
    <property type="entry name" value="TC-AMP_synthase"/>
</dbReference>
<keyword evidence="4" id="KW-0963">Cytoplasm</keyword>
<sequence length="187" mass="20570">MLPRSPRRQDLRRAVACLRSGGILAYPTEGVWGLGCDPRQLRAFRKILQAKRRPQKKGVLLITGQERHARKYYQDGLPLALNPASYWPGTTLVLPARADCPRWIRGRHSGIALRVSAHPGVQRLSAAFGGAIVSTSANPAGKKPARSLRAVQRYFGRRITVLPARLGGARRPSRILDARSGKVLRSG</sequence>
<evidence type="ECO:0000256" key="9">
    <source>
        <dbReference type="ARBA" id="ARBA00022840"/>
    </source>
</evidence>
<evidence type="ECO:0000256" key="1">
    <source>
        <dbReference type="ARBA" id="ARBA00004496"/>
    </source>
</evidence>
<dbReference type="GO" id="GO:0061710">
    <property type="term" value="F:L-threonylcarbamoyladenylate synthase"/>
    <property type="evidence" value="ECO:0007669"/>
    <property type="project" value="UniProtKB-EC"/>
</dbReference>
<dbReference type="GO" id="GO:0006450">
    <property type="term" value="P:regulation of translational fidelity"/>
    <property type="evidence" value="ECO:0007669"/>
    <property type="project" value="TreeGrafter"/>
</dbReference>
<dbReference type="PANTHER" id="PTHR17490:SF18">
    <property type="entry name" value="THREONYLCARBAMOYL-AMP SYNTHASE"/>
    <property type="match status" value="1"/>
</dbReference>
<dbReference type="PANTHER" id="PTHR17490">
    <property type="entry name" value="SUA5"/>
    <property type="match status" value="1"/>
</dbReference>
<dbReference type="InterPro" id="IPR050156">
    <property type="entry name" value="TC-AMP_synthase_SUA5"/>
</dbReference>
<dbReference type="SUPFAM" id="SSF55821">
    <property type="entry name" value="YrdC/RibB"/>
    <property type="match status" value="1"/>
</dbReference>
<evidence type="ECO:0000256" key="10">
    <source>
        <dbReference type="ARBA" id="ARBA00048366"/>
    </source>
</evidence>
<dbReference type="RefSeq" id="WP_215871720.1">
    <property type="nucleotide sequence ID" value="NZ_JAAXYO010000180.1"/>
</dbReference>
<protein>
    <recommendedName>
        <fullName evidence="3">L-threonylcarbamoyladenylate synthase</fullName>
        <ecNumber evidence="3">2.7.7.87</ecNumber>
    </recommendedName>
</protein>
<reference evidence="12" key="1">
    <citation type="journal article" date="2021" name="ISME J.">
        <title>Genomic evolution of the class Acidithiobacillia: deep-branching Proteobacteria living in extreme acidic conditions.</title>
        <authorList>
            <person name="Moya-Beltran A."/>
            <person name="Beard S."/>
            <person name="Rojas-Villalobos C."/>
            <person name="Issotta F."/>
            <person name="Gallardo Y."/>
            <person name="Ulloa R."/>
            <person name="Giaveno A."/>
            <person name="Degli Esposti M."/>
            <person name="Johnson D.B."/>
            <person name="Quatrini R."/>
        </authorList>
    </citation>
    <scope>NUCLEOTIDE SEQUENCE</scope>
    <source>
        <strain evidence="12">VAN18-1</strain>
    </source>
</reference>